<evidence type="ECO:0000313" key="3">
    <source>
        <dbReference type="Proteomes" id="UP000020492"/>
    </source>
</evidence>
<evidence type="ECO:0000313" key="2">
    <source>
        <dbReference type="EMBL" id="EYB67051.1"/>
    </source>
</evidence>
<dbReference type="RefSeq" id="WP_051517411.1">
    <property type="nucleotide sequence ID" value="NZ_JHAC01000050.1"/>
</dbReference>
<organism evidence="2 3">
    <name type="scientific">Deinococcus phoenicis</name>
    <dbReference type="NCBI Taxonomy" id="1476583"/>
    <lineage>
        <taxon>Bacteria</taxon>
        <taxon>Thermotogati</taxon>
        <taxon>Deinococcota</taxon>
        <taxon>Deinococci</taxon>
        <taxon>Deinococcales</taxon>
        <taxon>Deinococcaceae</taxon>
        <taxon>Deinococcus</taxon>
    </lineage>
</organism>
<proteinExistence type="predicted"/>
<name>A0A016QM66_9DEIO</name>
<feature type="domain" description="Imm-5-like" evidence="1">
    <location>
        <begin position="93"/>
        <end position="174"/>
    </location>
</feature>
<sequence>MSGLSPLIAEAHARLLATPPALTADLRVTVGQVVAQKRTEKNPDGKLCREGVASALRKLKVRQSDTEHVVTLDRAMEVLALEDVLRVIDACHPDGQRVLRLFAADCAEMVLPLYERDYPNDDRPRKAIEAARGHVLGVVTAEELAAAWGAAWGAAGAAAGDAAWDAAWDAARAAAGDACGQLLRRYHTQSVATEGGPQ</sequence>
<dbReference type="Proteomes" id="UP000020492">
    <property type="component" value="Unassembled WGS sequence"/>
</dbReference>
<dbReference type="EMBL" id="JHAC01000050">
    <property type="protein sequence ID" value="EYB67051.1"/>
    <property type="molecule type" value="Genomic_DNA"/>
</dbReference>
<dbReference type="AlphaFoldDB" id="A0A016QM66"/>
<evidence type="ECO:0000259" key="1">
    <source>
        <dbReference type="Pfam" id="PF21805"/>
    </source>
</evidence>
<dbReference type="STRING" id="1476583.DEIPH_ctg052orf0049"/>
<dbReference type="InterPro" id="IPR048667">
    <property type="entry name" value="Imm5-like"/>
</dbReference>
<reference evidence="2 3" key="1">
    <citation type="submission" date="2014-03" db="EMBL/GenBank/DDBJ databases">
        <title>Draft genome sequence of Deinococcus phoenicis 1P10ME.</title>
        <authorList>
            <person name="Stepanov V.G."/>
            <person name="Vaishampayan P."/>
            <person name="Venkateswaran K."/>
            <person name="Fox G.E."/>
        </authorList>
    </citation>
    <scope>NUCLEOTIDE SEQUENCE [LARGE SCALE GENOMIC DNA]</scope>
    <source>
        <strain evidence="2 3">1P10ME</strain>
    </source>
</reference>
<keyword evidence="3" id="KW-1185">Reference proteome</keyword>
<protein>
    <recommendedName>
        <fullName evidence="1">Imm-5-like domain-containing protein</fullName>
    </recommendedName>
</protein>
<accession>A0A016QM66</accession>
<comment type="caution">
    <text evidence="2">The sequence shown here is derived from an EMBL/GenBank/DDBJ whole genome shotgun (WGS) entry which is preliminary data.</text>
</comment>
<gene>
    <name evidence="2" type="ORF">DEIPH_ctg052orf0049</name>
</gene>
<dbReference type="PATRIC" id="fig|1476583.3.peg.2911"/>
<dbReference type="Pfam" id="PF21805">
    <property type="entry name" value="Imm5_like"/>
    <property type="match status" value="1"/>
</dbReference>